<dbReference type="PROSITE" id="PS00818">
    <property type="entry name" value="DPS_1"/>
    <property type="match status" value="1"/>
</dbReference>
<dbReference type="InterPro" id="IPR009078">
    <property type="entry name" value="Ferritin-like_SF"/>
</dbReference>
<dbReference type="Pfam" id="PF00210">
    <property type="entry name" value="Ferritin"/>
    <property type="match status" value="1"/>
</dbReference>
<reference evidence="5" key="1">
    <citation type="submission" date="2023-07" db="EMBL/GenBank/DDBJ databases">
        <title>30 novel species of actinomycetes from the DSMZ collection.</title>
        <authorList>
            <person name="Nouioui I."/>
        </authorList>
    </citation>
    <scope>NUCLEOTIDE SEQUENCE [LARGE SCALE GENOMIC DNA]</scope>
    <source>
        <strain evidence="5">DSM 45834</strain>
    </source>
</reference>
<dbReference type="PRINTS" id="PR01346">
    <property type="entry name" value="HELNAPAPROT"/>
</dbReference>
<protein>
    <submittedName>
        <fullName evidence="4">DNA starvation/stationary phase protection protein</fullName>
    </submittedName>
</protein>
<evidence type="ECO:0000256" key="1">
    <source>
        <dbReference type="ARBA" id="ARBA00009497"/>
    </source>
</evidence>
<comment type="caution">
    <text evidence="4">The sequence shown here is derived from an EMBL/GenBank/DDBJ whole genome shotgun (WGS) entry which is preliminary data.</text>
</comment>
<evidence type="ECO:0000259" key="3">
    <source>
        <dbReference type="Pfam" id="PF00210"/>
    </source>
</evidence>
<feature type="domain" description="Ferritin/DPS" evidence="3">
    <location>
        <begin position="21"/>
        <end position="156"/>
    </location>
</feature>
<organism evidence="4 5">
    <name type="scientific">Pseudonocardia charpentierae</name>
    <dbReference type="NCBI Taxonomy" id="3075545"/>
    <lineage>
        <taxon>Bacteria</taxon>
        <taxon>Bacillati</taxon>
        <taxon>Actinomycetota</taxon>
        <taxon>Actinomycetes</taxon>
        <taxon>Pseudonocardiales</taxon>
        <taxon>Pseudonocardiaceae</taxon>
        <taxon>Pseudonocardia</taxon>
    </lineage>
</organism>
<evidence type="ECO:0000256" key="2">
    <source>
        <dbReference type="RuleBase" id="RU003875"/>
    </source>
</evidence>
<sequence>MMARPIPSPLEDHARDITGTALQATLVDLVDLSLVAKQAHWNLVGRQFHDVHLHLDELVETARKYSDQVAERAAAIGVSPDGRAATITADSRVPDIESGWLKDRDVIRTAYEALDATVKGLRPRIEEVEKADLVTQDLFIEITGVLEEQRWMWQAQNVGYDTDQPAG</sequence>
<evidence type="ECO:0000313" key="4">
    <source>
        <dbReference type="EMBL" id="MDT0352066.1"/>
    </source>
</evidence>
<comment type="similarity">
    <text evidence="1 2">Belongs to the Dps family.</text>
</comment>
<dbReference type="CDD" id="cd01043">
    <property type="entry name" value="DPS"/>
    <property type="match status" value="1"/>
</dbReference>
<keyword evidence="5" id="KW-1185">Reference proteome</keyword>
<dbReference type="EMBL" id="JAVREJ010000016">
    <property type="protein sequence ID" value="MDT0352066.1"/>
    <property type="molecule type" value="Genomic_DNA"/>
</dbReference>
<dbReference type="Gene3D" id="1.20.1260.10">
    <property type="match status" value="1"/>
</dbReference>
<gene>
    <name evidence="4" type="ORF">RM445_21280</name>
</gene>
<dbReference type="InterPro" id="IPR008331">
    <property type="entry name" value="Ferritin_DPS_dom"/>
</dbReference>
<dbReference type="Proteomes" id="UP001183202">
    <property type="component" value="Unassembled WGS sequence"/>
</dbReference>
<proteinExistence type="inferred from homology"/>
<dbReference type="InterPro" id="IPR012347">
    <property type="entry name" value="Ferritin-like"/>
</dbReference>
<dbReference type="SUPFAM" id="SSF47240">
    <property type="entry name" value="Ferritin-like"/>
    <property type="match status" value="1"/>
</dbReference>
<dbReference type="PANTHER" id="PTHR42932:SF2">
    <property type="entry name" value="DNA PROTECTION DURING STARVATION PROTEIN 1"/>
    <property type="match status" value="1"/>
</dbReference>
<dbReference type="PANTHER" id="PTHR42932">
    <property type="entry name" value="GENERAL STRESS PROTEIN 20U"/>
    <property type="match status" value="1"/>
</dbReference>
<dbReference type="PIRSF" id="PIRSF005900">
    <property type="entry name" value="Dps"/>
    <property type="match status" value="1"/>
</dbReference>
<dbReference type="InterPro" id="IPR023188">
    <property type="entry name" value="DPS_DNA-bd_CS"/>
</dbReference>
<accession>A0ABU2NE95</accession>
<dbReference type="InterPro" id="IPR002177">
    <property type="entry name" value="DPS_DNA-bd"/>
</dbReference>
<name>A0ABU2NE95_9PSEU</name>
<evidence type="ECO:0000313" key="5">
    <source>
        <dbReference type="Proteomes" id="UP001183202"/>
    </source>
</evidence>